<dbReference type="EMBL" id="JAAMPC010000006">
    <property type="protein sequence ID" value="KAG2307960.1"/>
    <property type="molecule type" value="Genomic_DNA"/>
</dbReference>
<dbReference type="Proteomes" id="UP000886595">
    <property type="component" value="Unassembled WGS sequence"/>
</dbReference>
<keyword evidence="2" id="KW-1185">Reference proteome</keyword>
<accession>A0A8X8ALP8</accession>
<dbReference type="AlphaFoldDB" id="A0A8X8ALP8"/>
<reference evidence="1 2" key="1">
    <citation type="submission" date="2020-02" db="EMBL/GenBank/DDBJ databases">
        <authorList>
            <person name="Ma Q."/>
            <person name="Huang Y."/>
            <person name="Song X."/>
            <person name="Pei D."/>
        </authorList>
    </citation>
    <scope>NUCLEOTIDE SEQUENCE [LARGE SCALE GENOMIC DNA]</scope>
    <source>
        <strain evidence="1">Sxm20200214</strain>
        <tissue evidence="1">Leaf</tissue>
    </source>
</reference>
<name>A0A8X8ALP8_BRACI</name>
<evidence type="ECO:0000313" key="1">
    <source>
        <dbReference type="EMBL" id="KAG2307960.1"/>
    </source>
</evidence>
<gene>
    <name evidence="1" type="ORF">Bca52824_027708</name>
</gene>
<organism evidence="1 2">
    <name type="scientific">Brassica carinata</name>
    <name type="common">Ethiopian mustard</name>
    <name type="synonym">Abyssinian cabbage</name>
    <dbReference type="NCBI Taxonomy" id="52824"/>
    <lineage>
        <taxon>Eukaryota</taxon>
        <taxon>Viridiplantae</taxon>
        <taxon>Streptophyta</taxon>
        <taxon>Embryophyta</taxon>
        <taxon>Tracheophyta</taxon>
        <taxon>Spermatophyta</taxon>
        <taxon>Magnoliopsida</taxon>
        <taxon>eudicotyledons</taxon>
        <taxon>Gunneridae</taxon>
        <taxon>Pentapetalae</taxon>
        <taxon>rosids</taxon>
        <taxon>malvids</taxon>
        <taxon>Brassicales</taxon>
        <taxon>Brassicaceae</taxon>
        <taxon>Brassiceae</taxon>
        <taxon>Brassica</taxon>
    </lineage>
</organism>
<comment type="caution">
    <text evidence="1">The sequence shown here is derived from an EMBL/GenBank/DDBJ whole genome shotgun (WGS) entry which is preliminary data.</text>
</comment>
<sequence>MGSLASLQSFLSMRRWCVEASSSITVVSCSFELHCHGTLSSTVKVAAFQPIFKVWFPTSSFLPLELQQLCGEEDVSFGVVPVTRQCRLLDLDPAFMVVLRFAL</sequence>
<evidence type="ECO:0000313" key="2">
    <source>
        <dbReference type="Proteomes" id="UP000886595"/>
    </source>
</evidence>
<protein>
    <submittedName>
        <fullName evidence="1">Uncharacterized protein</fullName>
    </submittedName>
</protein>
<proteinExistence type="predicted"/>